<sequence length="97" mass="11255">MIQSFHDKGTEDIFDRKNTREARKTCPQQIWRAAQRKLDQLNGVVSLGSLKIPPGNMLEVLKDDRKGQHSIRINDQFRVCFVWADDGVDNVEITDYH</sequence>
<reference evidence="2" key="1">
    <citation type="journal article" date="2006" name="Nature">
        <title>Deciphering the evolution and metabolism of an anammox bacterium from a community genome.</title>
        <authorList>
            <person name="Strous M."/>
            <person name="Pelletier E."/>
            <person name="Mangenot S."/>
            <person name="Rattei T."/>
            <person name="Lehner A."/>
            <person name="Taylor M.W."/>
            <person name="Horn M."/>
            <person name="Daims H."/>
            <person name="Bartol-Mavel D."/>
            <person name="Wincker P."/>
            <person name="Barbe V."/>
            <person name="Fonknechten N."/>
            <person name="Vallenet D."/>
            <person name="Segurens B."/>
            <person name="Schenowitz-Truong C."/>
            <person name="Medigue C."/>
            <person name="Collingro A."/>
            <person name="Snel B."/>
            <person name="Dutilh B.E."/>
            <person name="OpDenCamp H.J.M."/>
            <person name="vanDerDrift C."/>
            <person name="Cirpus I."/>
            <person name="vanDePas-Schoonen K.T."/>
            <person name="Harhangi H.R."/>
            <person name="vanNiftrik L."/>
            <person name="Schmid M."/>
            <person name="Keltjens J."/>
            <person name="vanDeVossenberg J."/>
            <person name="Kartal B."/>
            <person name="Meier H."/>
            <person name="Frishman D."/>
            <person name="Huynen M.A."/>
            <person name="Mewes H."/>
            <person name="Weissenbach J."/>
            <person name="Jetten M.S.M."/>
            <person name="Wagner M."/>
            <person name="LePaslier D."/>
        </authorList>
    </citation>
    <scope>NUCLEOTIDE SEQUENCE</scope>
</reference>
<name>Q1Q5Z2_KUEST</name>
<dbReference type="EMBL" id="LT934425">
    <property type="protein sequence ID" value="SOH05728.1"/>
    <property type="molecule type" value="Genomic_DNA"/>
</dbReference>
<dbReference type="PANTHER" id="PTHR40266">
    <property type="entry name" value="TOXIN HIGB-1"/>
    <property type="match status" value="1"/>
</dbReference>
<gene>
    <name evidence="2" type="primary">HigA</name>
    <name evidence="3" type="ORF">KsCSTR_38380</name>
    <name evidence="4" type="ORF">KSMBR1_3251</name>
    <name evidence="2" type="ORF">kuste2241</name>
</gene>
<dbReference type="EMBL" id="CT573071">
    <property type="protein sequence ID" value="CAJ72986.1"/>
    <property type="molecule type" value="Genomic_DNA"/>
</dbReference>
<proteinExistence type="predicted"/>
<dbReference type="RefSeq" id="WP_099326265.1">
    <property type="nucleotide sequence ID" value="NZ_CP049055.1"/>
</dbReference>
<dbReference type="AlphaFoldDB" id="Q1Q5Z2"/>
<evidence type="ECO:0000313" key="2">
    <source>
        <dbReference type="EMBL" id="CAJ72986.1"/>
    </source>
</evidence>
<keyword evidence="5" id="KW-1185">Reference proteome</keyword>
<reference evidence="2" key="2">
    <citation type="submission" date="2006-01" db="EMBL/GenBank/DDBJ databases">
        <authorList>
            <person name="Genoscope"/>
        </authorList>
    </citation>
    <scope>NUCLEOTIDE SEQUENCE</scope>
</reference>
<organism evidence="2">
    <name type="scientific">Kuenenia stuttgartiensis</name>
    <dbReference type="NCBI Taxonomy" id="174633"/>
    <lineage>
        <taxon>Bacteria</taxon>
        <taxon>Pseudomonadati</taxon>
        <taxon>Planctomycetota</taxon>
        <taxon>Candidatus Brocadiia</taxon>
        <taxon>Candidatus Brocadiales</taxon>
        <taxon>Candidatus Brocadiaceae</taxon>
        <taxon>Candidatus Kuenenia</taxon>
    </lineage>
</organism>
<evidence type="ECO:0000313" key="3">
    <source>
        <dbReference type="EMBL" id="QII13217.1"/>
    </source>
</evidence>
<dbReference type="SUPFAM" id="SSF143011">
    <property type="entry name" value="RelE-like"/>
    <property type="match status" value="1"/>
</dbReference>
<dbReference type="Proteomes" id="UP000501926">
    <property type="component" value="Chromosome"/>
</dbReference>
<dbReference type="InterPro" id="IPR035093">
    <property type="entry name" value="RelE/ParE_toxin_dom_sf"/>
</dbReference>
<evidence type="ECO:0000313" key="5">
    <source>
        <dbReference type="Proteomes" id="UP000221734"/>
    </source>
</evidence>
<dbReference type="PANTHER" id="PTHR40266:SF2">
    <property type="entry name" value="TOXIN HIGB-1"/>
    <property type="match status" value="1"/>
</dbReference>
<reference evidence="3 6" key="5">
    <citation type="submission" date="2020-02" db="EMBL/GenBank/DDBJ databases">
        <title>Newly sequenced genome of strain CSTR1 showed variability in Candidatus Kuenenia stuttgartiensis genomes.</title>
        <authorList>
            <person name="Ding C."/>
            <person name="Adrian L."/>
        </authorList>
    </citation>
    <scope>NUCLEOTIDE SEQUENCE [LARGE SCALE GENOMIC DNA]</scope>
    <source>
        <strain evidence="3 6">CSTR1</strain>
    </source>
</reference>
<feature type="region of interest" description="Disordered" evidence="1">
    <location>
        <begin position="1"/>
        <end position="23"/>
    </location>
</feature>
<dbReference type="Gene3D" id="3.30.2310.20">
    <property type="entry name" value="RelE-like"/>
    <property type="match status" value="1"/>
</dbReference>
<reference evidence="4" key="3">
    <citation type="submission" date="2017-10" db="EMBL/GenBank/DDBJ databases">
        <authorList>
            <person name="Banno H."/>
            <person name="Chua N.-H."/>
        </authorList>
    </citation>
    <scope>NUCLEOTIDE SEQUENCE [LARGE SCALE GENOMIC DNA]</scope>
    <source>
        <strain evidence="4">Kuenenia_mbr1_ru-nijmegen</strain>
    </source>
</reference>
<dbReference type="Pfam" id="PF05015">
    <property type="entry name" value="HigB-like_toxin"/>
    <property type="match status" value="1"/>
</dbReference>
<protein>
    <submittedName>
        <fullName evidence="2">Conserved hypothetical plasmid maintenance protein HigA</fullName>
    </submittedName>
    <submittedName>
        <fullName evidence="3">Putative Toxin HigB-1</fullName>
    </submittedName>
</protein>
<dbReference type="OrthoDB" id="9801102at2"/>
<dbReference type="KEGG" id="kst:KSMBR1_3251"/>
<accession>Q1Q5Z2</accession>
<dbReference type="Proteomes" id="UP000221734">
    <property type="component" value="Chromosome Kuenenia_stuttgartiensis_MBR1"/>
</dbReference>
<evidence type="ECO:0000313" key="6">
    <source>
        <dbReference type="Proteomes" id="UP000501926"/>
    </source>
</evidence>
<dbReference type="EMBL" id="CP049055">
    <property type="protein sequence ID" value="QII13217.1"/>
    <property type="molecule type" value="Genomic_DNA"/>
</dbReference>
<evidence type="ECO:0000256" key="1">
    <source>
        <dbReference type="SAM" id="MobiDB-lite"/>
    </source>
</evidence>
<evidence type="ECO:0000313" key="4">
    <source>
        <dbReference type="EMBL" id="SOH05728.1"/>
    </source>
</evidence>
<dbReference type="InterPro" id="IPR007711">
    <property type="entry name" value="HigB-1"/>
</dbReference>
<reference evidence="5" key="4">
    <citation type="submission" date="2017-10" db="EMBL/GenBank/DDBJ databases">
        <authorList>
            <person name="Frank J."/>
        </authorList>
    </citation>
    <scope>NUCLEOTIDE SEQUENCE [LARGE SCALE GENOMIC DNA]</scope>
</reference>